<evidence type="ECO:0000313" key="4">
    <source>
        <dbReference type="Proteomes" id="UP001348817"/>
    </source>
</evidence>
<evidence type="ECO:0000256" key="1">
    <source>
        <dbReference type="SAM" id="Coils"/>
    </source>
</evidence>
<feature type="signal peptide" evidence="2">
    <location>
        <begin position="1"/>
        <end position="20"/>
    </location>
</feature>
<gene>
    <name evidence="3" type="ORF">FUAX_52890</name>
</gene>
<sequence length="315" mass="35397">MKNIFTLLSVFIFGFPMVFAQSNSFPEEGNVLIRQTSSGSFRAYDVANYHGNIVSRLEATNDGSGQLWLRDPSSNYKVYFKSGTSPSFIVGDLVLGEVPSSSKGRKLFVKGETEFTGNIFTSGNVELKQNQGDYFKALDLKNFNNTIVSRFEATTDGSGQLWLKDHLGQYQIIFRSKDSPSCINGELVIGDFTPNSKHKKLYVKGDSWLEGQLGVDGKITSEEVKVQVVNAPDYVFAEDYNLRSLLETKQYIEDHQHLPEIPSAKEMEKEGVDLGKMNMKLLQKIEELTLHQIQLQEQLLDLKQEVDSLRSKGGK</sequence>
<keyword evidence="3" id="KW-0614">Plasmid</keyword>
<accession>A0AAU9D138</accession>
<geneLocation type="plasmid" evidence="3 4">
    <name>pFA7</name>
</geneLocation>
<evidence type="ECO:0000256" key="2">
    <source>
        <dbReference type="SAM" id="SignalP"/>
    </source>
</evidence>
<dbReference type="EMBL" id="AP025321">
    <property type="protein sequence ID" value="BDD12857.1"/>
    <property type="molecule type" value="Genomic_DNA"/>
</dbReference>
<feature type="chain" id="PRO_5043795904" evidence="2">
    <location>
        <begin position="21"/>
        <end position="315"/>
    </location>
</feature>
<dbReference type="RefSeq" id="WP_338396098.1">
    <property type="nucleotide sequence ID" value="NZ_AP025321.1"/>
</dbReference>
<proteinExistence type="predicted"/>
<keyword evidence="4" id="KW-1185">Reference proteome</keyword>
<evidence type="ECO:0000313" key="3">
    <source>
        <dbReference type="EMBL" id="BDD12857.1"/>
    </source>
</evidence>
<reference evidence="3 4" key="1">
    <citation type="submission" date="2021-12" db="EMBL/GenBank/DDBJ databases">
        <title>Genome sequencing of bacteria with rrn-lacking chromosome and rrn-plasmid.</title>
        <authorList>
            <person name="Anda M."/>
            <person name="Iwasaki W."/>
        </authorList>
    </citation>
    <scope>NUCLEOTIDE SEQUENCE [LARGE SCALE GENOMIC DNA]</scope>
    <source>
        <strain evidence="3 4">DSM 100852</strain>
        <plasmid evidence="3 4">pFA7</plasmid>
    </source>
</reference>
<dbReference type="AlphaFoldDB" id="A0AAU9D138"/>
<protein>
    <submittedName>
        <fullName evidence="3">Uncharacterized protein</fullName>
    </submittedName>
</protein>
<dbReference type="Proteomes" id="UP001348817">
    <property type="component" value="Plasmid pFA7"/>
</dbReference>
<name>A0AAU9D138_9BACT</name>
<keyword evidence="1" id="KW-0175">Coiled coil</keyword>
<feature type="coiled-coil region" evidence="1">
    <location>
        <begin position="285"/>
        <end position="312"/>
    </location>
</feature>
<keyword evidence="2" id="KW-0732">Signal</keyword>
<organism evidence="3 4">
    <name type="scientific">Fulvitalea axinellae</name>
    <dbReference type="NCBI Taxonomy" id="1182444"/>
    <lineage>
        <taxon>Bacteria</taxon>
        <taxon>Pseudomonadati</taxon>
        <taxon>Bacteroidota</taxon>
        <taxon>Cytophagia</taxon>
        <taxon>Cytophagales</taxon>
        <taxon>Persicobacteraceae</taxon>
        <taxon>Fulvitalea</taxon>
    </lineage>
</organism>
<dbReference type="KEGG" id="fax:FUAX_52890"/>